<dbReference type="OrthoDB" id="2039442at2"/>
<evidence type="ECO:0000313" key="7">
    <source>
        <dbReference type="Proteomes" id="UP000190328"/>
    </source>
</evidence>
<dbReference type="EMBL" id="FUXI01000001">
    <property type="protein sequence ID" value="SJZ37662.1"/>
    <property type="molecule type" value="Genomic_DNA"/>
</dbReference>
<keyword evidence="2 5" id="KW-0812">Transmembrane</keyword>
<protein>
    <submittedName>
        <fullName evidence="6">Energy-coupling factor transport system permease protein</fullName>
    </submittedName>
</protein>
<dbReference type="Pfam" id="PF02361">
    <property type="entry name" value="CbiQ"/>
    <property type="match status" value="1"/>
</dbReference>
<dbReference type="GO" id="GO:0005886">
    <property type="term" value="C:plasma membrane"/>
    <property type="evidence" value="ECO:0007669"/>
    <property type="project" value="UniProtKB-ARBA"/>
</dbReference>
<keyword evidence="7" id="KW-1185">Reference proteome</keyword>
<dbReference type="RefSeq" id="WP_078806068.1">
    <property type="nucleotide sequence ID" value="NZ_FUXI01000001.1"/>
</dbReference>
<keyword evidence="4 5" id="KW-0472">Membrane</keyword>
<comment type="subcellular location">
    <subcellularLocation>
        <location evidence="1">Membrane</location>
        <topology evidence="1">Multi-pass membrane protein</topology>
    </subcellularLocation>
</comment>
<dbReference type="InterPro" id="IPR003339">
    <property type="entry name" value="ABC/ECF_trnsptr_transmembrane"/>
</dbReference>
<reference evidence="7" key="1">
    <citation type="submission" date="2017-02" db="EMBL/GenBank/DDBJ databases">
        <authorList>
            <person name="Varghese N."/>
            <person name="Submissions S."/>
        </authorList>
    </citation>
    <scope>NUCLEOTIDE SEQUENCE [LARGE SCALE GENOMIC DNA]</scope>
    <source>
        <strain evidence="7">ATCC BAA-1030</strain>
    </source>
</reference>
<evidence type="ECO:0000256" key="2">
    <source>
        <dbReference type="ARBA" id="ARBA00022692"/>
    </source>
</evidence>
<evidence type="ECO:0000256" key="4">
    <source>
        <dbReference type="ARBA" id="ARBA00023136"/>
    </source>
</evidence>
<keyword evidence="3 5" id="KW-1133">Transmembrane helix</keyword>
<accession>A0A1T4K5H8</accession>
<gene>
    <name evidence="6" type="ORF">SAMN02745116_00096</name>
</gene>
<evidence type="ECO:0000313" key="6">
    <source>
        <dbReference type="EMBL" id="SJZ37662.1"/>
    </source>
</evidence>
<dbReference type="AlphaFoldDB" id="A0A1T4K5H8"/>
<feature type="transmembrane region" description="Helical" evidence="5">
    <location>
        <begin position="102"/>
        <end position="124"/>
    </location>
</feature>
<sequence length="302" mass="34542">MNNNQKIDEFSRRNPIVTLFFFVITLTMTLWILHPLGVFLSLAMAFLYLSSLQGIRKVLKKSAFLLPVVFVAILINPLFSHAGTTILWYFPNGNPLTLESILYGLYTGGMLLAVMLWFGCFHQIMTTDKFVYLFGKITPSLSLLLSMSLRFIPRFIAQLKEITVAQKSIGVEITIGNVRNRMKNMVKIVSVLITWSLENAIDTADSMKSRGYGVGKRTSFHIFEIEQRDKFCLLLLSGLLVYSILNIVMNVFYFRYFPMLQVGVFNVKSTFGWFGYGCLLGFPLLLNLQEAYVWRQKKAISK</sequence>
<evidence type="ECO:0000256" key="3">
    <source>
        <dbReference type="ARBA" id="ARBA00022989"/>
    </source>
</evidence>
<dbReference type="STRING" id="263852.SAMN02745116_00096"/>
<organism evidence="6 7">
    <name type="scientific">Pilibacter termitis</name>
    <dbReference type="NCBI Taxonomy" id="263852"/>
    <lineage>
        <taxon>Bacteria</taxon>
        <taxon>Bacillati</taxon>
        <taxon>Bacillota</taxon>
        <taxon>Bacilli</taxon>
        <taxon>Lactobacillales</taxon>
        <taxon>Enterococcaceae</taxon>
        <taxon>Pilibacter</taxon>
    </lineage>
</organism>
<evidence type="ECO:0000256" key="5">
    <source>
        <dbReference type="SAM" id="Phobius"/>
    </source>
</evidence>
<feature type="transmembrane region" description="Helical" evidence="5">
    <location>
        <begin position="231"/>
        <end position="253"/>
    </location>
</feature>
<feature type="transmembrane region" description="Helical" evidence="5">
    <location>
        <begin position="273"/>
        <end position="294"/>
    </location>
</feature>
<feature type="transmembrane region" description="Helical" evidence="5">
    <location>
        <begin position="16"/>
        <end position="49"/>
    </location>
</feature>
<feature type="transmembrane region" description="Helical" evidence="5">
    <location>
        <begin position="64"/>
        <end position="90"/>
    </location>
</feature>
<evidence type="ECO:0000256" key="1">
    <source>
        <dbReference type="ARBA" id="ARBA00004141"/>
    </source>
</evidence>
<dbReference type="CDD" id="cd16914">
    <property type="entry name" value="EcfT"/>
    <property type="match status" value="1"/>
</dbReference>
<name>A0A1T4K5H8_9ENTE</name>
<proteinExistence type="predicted"/>
<dbReference type="Proteomes" id="UP000190328">
    <property type="component" value="Unassembled WGS sequence"/>
</dbReference>